<sequence length="274" mass="29177">MSMTHSLTLGLAQLTPKVGHIDANLASLGQTLKAHPEVDLMVLPELFLGGYTTRDPAAGAVTPEDVRIHELSELARRHDTALILGAAEHYAGGIANSALCLDRRGQLLGSYRKAQLFGDESTVFTAGDALTVIEFDGVRIGLMICFDLEFPEVARALAREGADLLVTISANMTPFGQDHHVFARARAIENGLPHVYVNQVGAGEVFTFTGGSMVVSPDGQIDAAAGDNGEAVTVAHLELPFISTLRPRYLELLRDPPPTVRTAGRDGKASSPTE</sequence>
<keyword evidence="5" id="KW-1185">Reference proteome</keyword>
<dbReference type="OrthoDB" id="9803803at2"/>
<dbReference type="Gene3D" id="3.60.110.10">
    <property type="entry name" value="Carbon-nitrogen hydrolase"/>
    <property type="match status" value="1"/>
</dbReference>
<reference evidence="4 5" key="1">
    <citation type="submission" date="2019-08" db="EMBL/GenBank/DDBJ databases">
        <title>Complete genome sequence of Kushneria sp. YCWA18, a halophilic phosphate-solubilizing bacterium isolated from Daqiao saltern in China.</title>
        <authorList>
            <person name="Du G.-X."/>
            <person name="Qu L.-Y."/>
        </authorList>
    </citation>
    <scope>NUCLEOTIDE SEQUENCE [LARGE SCALE GENOMIC DNA]</scope>
    <source>
        <strain evidence="4 5">YCWA18</strain>
    </source>
</reference>
<proteinExistence type="predicted"/>
<evidence type="ECO:0000256" key="1">
    <source>
        <dbReference type="ARBA" id="ARBA00022801"/>
    </source>
</evidence>
<dbReference type="KEGG" id="kuy:FY550_15230"/>
<organism evidence="4 5">
    <name type="scientific">Kushneria phosphatilytica</name>
    <dbReference type="NCBI Taxonomy" id="657387"/>
    <lineage>
        <taxon>Bacteria</taxon>
        <taxon>Pseudomonadati</taxon>
        <taxon>Pseudomonadota</taxon>
        <taxon>Gammaproteobacteria</taxon>
        <taxon>Oceanospirillales</taxon>
        <taxon>Halomonadaceae</taxon>
        <taxon>Kushneria</taxon>
    </lineage>
</organism>
<gene>
    <name evidence="4" type="ORF">FY550_15230</name>
</gene>
<protein>
    <submittedName>
        <fullName evidence="4">Carbon-nitrogen hydrolase</fullName>
    </submittedName>
</protein>
<dbReference type="PANTHER" id="PTHR43674:SF2">
    <property type="entry name" value="BETA-UREIDOPROPIONASE"/>
    <property type="match status" value="1"/>
</dbReference>
<dbReference type="Pfam" id="PF00795">
    <property type="entry name" value="CN_hydrolase"/>
    <property type="match status" value="1"/>
</dbReference>
<accession>A0A5C1A5V2</accession>
<dbReference type="SUPFAM" id="SSF56317">
    <property type="entry name" value="Carbon-nitrogen hydrolase"/>
    <property type="match status" value="1"/>
</dbReference>
<dbReference type="InterPro" id="IPR003010">
    <property type="entry name" value="C-N_Hydrolase"/>
</dbReference>
<dbReference type="GO" id="GO:0016811">
    <property type="term" value="F:hydrolase activity, acting on carbon-nitrogen (but not peptide) bonds, in linear amides"/>
    <property type="evidence" value="ECO:0007669"/>
    <property type="project" value="UniProtKB-ARBA"/>
</dbReference>
<evidence type="ECO:0000256" key="2">
    <source>
        <dbReference type="SAM" id="MobiDB-lite"/>
    </source>
</evidence>
<dbReference type="InterPro" id="IPR036526">
    <property type="entry name" value="C-N_Hydrolase_sf"/>
</dbReference>
<dbReference type="AlphaFoldDB" id="A0A5C1A5V2"/>
<dbReference type="EMBL" id="CP043420">
    <property type="protein sequence ID" value="QEL12355.1"/>
    <property type="molecule type" value="Genomic_DNA"/>
</dbReference>
<dbReference type="InterPro" id="IPR050345">
    <property type="entry name" value="Aliph_Amidase/BUP"/>
</dbReference>
<evidence type="ECO:0000313" key="5">
    <source>
        <dbReference type="Proteomes" id="UP000322553"/>
    </source>
</evidence>
<dbReference type="PANTHER" id="PTHR43674">
    <property type="entry name" value="NITRILASE C965.09-RELATED"/>
    <property type="match status" value="1"/>
</dbReference>
<feature type="region of interest" description="Disordered" evidence="2">
    <location>
        <begin position="255"/>
        <end position="274"/>
    </location>
</feature>
<evidence type="ECO:0000313" key="4">
    <source>
        <dbReference type="EMBL" id="QEL12355.1"/>
    </source>
</evidence>
<dbReference type="PROSITE" id="PS50263">
    <property type="entry name" value="CN_HYDROLASE"/>
    <property type="match status" value="1"/>
</dbReference>
<name>A0A5C1A5V2_9GAMM</name>
<evidence type="ECO:0000259" key="3">
    <source>
        <dbReference type="PROSITE" id="PS50263"/>
    </source>
</evidence>
<feature type="domain" description="CN hydrolase" evidence="3">
    <location>
        <begin position="7"/>
        <end position="239"/>
    </location>
</feature>
<keyword evidence="1 4" id="KW-0378">Hydrolase</keyword>
<dbReference type="Proteomes" id="UP000322553">
    <property type="component" value="Chromosome"/>
</dbReference>